<evidence type="ECO:0000313" key="2">
    <source>
        <dbReference type="Proteomes" id="UP000602198"/>
    </source>
</evidence>
<accession>A0ABS1M7Q5</accession>
<organism evidence="1 2">
    <name type="scientific">Nocardia acididurans</name>
    <dbReference type="NCBI Taxonomy" id="2802282"/>
    <lineage>
        <taxon>Bacteria</taxon>
        <taxon>Bacillati</taxon>
        <taxon>Actinomycetota</taxon>
        <taxon>Actinomycetes</taxon>
        <taxon>Mycobacteriales</taxon>
        <taxon>Nocardiaceae</taxon>
        <taxon>Nocardia</taxon>
    </lineage>
</organism>
<dbReference type="EMBL" id="JAERRJ010000004">
    <property type="protein sequence ID" value="MBL1075188.1"/>
    <property type="molecule type" value="Genomic_DNA"/>
</dbReference>
<name>A0ABS1M7Q5_9NOCA</name>
<protein>
    <submittedName>
        <fullName evidence="1">Uncharacterized protein</fullName>
    </submittedName>
</protein>
<dbReference type="RefSeq" id="WP_201946943.1">
    <property type="nucleotide sequence ID" value="NZ_JAERRJ010000004.1"/>
</dbReference>
<evidence type="ECO:0000313" key="1">
    <source>
        <dbReference type="EMBL" id="MBL1075188.1"/>
    </source>
</evidence>
<dbReference type="Proteomes" id="UP000602198">
    <property type="component" value="Unassembled WGS sequence"/>
</dbReference>
<comment type="caution">
    <text evidence="1">The sequence shown here is derived from an EMBL/GenBank/DDBJ whole genome shotgun (WGS) entry which is preliminary data.</text>
</comment>
<reference evidence="1 2" key="1">
    <citation type="submission" date="2021-01" db="EMBL/GenBank/DDBJ databases">
        <title>WGS of actinomycetes isolated from Thailand.</title>
        <authorList>
            <person name="Thawai C."/>
        </authorList>
    </citation>
    <scope>NUCLEOTIDE SEQUENCE [LARGE SCALE GENOMIC DNA]</scope>
    <source>
        <strain evidence="1 2">LPG 2</strain>
    </source>
</reference>
<keyword evidence="2" id="KW-1185">Reference proteome</keyword>
<gene>
    <name evidence="1" type="ORF">JK358_12375</name>
</gene>
<sequence length="222" mass="25187">MLEVEGWAESIPPYHEILAPWDGERTFFNGAFHFSCVRAFDRRSEFRQSIVDWLTTTERLLTVRGTDGVDHEISRPGLGYTDRIADLPSGQVYEDPRFNQWVFVEWAGPCHFVKMKAAETLGHGGTVRGDDGGRMTVLPTAPGPGIAKWALPRLLDFLDVRDLYQDLVDDLQPEYEFWDGGPGKAGYVLEYSLSAIRPIPEDVIGFFSEYIPEYIPKRLEDA</sequence>
<proteinExistence type="predicted"/>